<dbReference type="RefSeq" id="WP_378571066.1">
    <property type="nucleotide sequence ID" value="NZ_JBHSFQ010000002.1"/>
</dbReference>
<accession>A0ABV9DR95</accession>
<dbReference type="EMBL" id="JBHSFQ010000002">
    <property type="protein sequence ID" value="MFC4560691.1"/>
    <property type="molecule type" value="Genomic_DNA"/>
</dbReference>
<feature type="compositionally biased region" description="Polar residues" evidence="1">
    <location>
        <begin position="142"/>
        <end position="151"/>
    </location>
</feature>
<name>A0ABV9DR95_9ACTN</name>
<reference evidence="4" key="1">
    <citation type="journal article" date="2019" name="Int. J. Syst. Evol. Microbiol.">
        <title>The Global Catalogue of Microorganisms (GCM) 10K type strain sequencing project: providing services to taxonomists for standard genome sequencing and annotation.</title>
        <authorList>
            <consortium name="The Broad Institute Genomics Platform"/>
            <consortium name="The Broad Institute Genome Sequencing Center for Infectious Disease"/>
            <person name="Wu L."/>
            <person name="Ma J."/>
        </authorList>
    </citation>
    <scope>NUCLEOTIDE SEQUENCE [LARGE SCALE GENOMIC DNA]</scope>
    <source>
        <strain evidence="4">XZYJ18</strain>
    </source>
</reference>
<feature type="region of interest" description="Disordered" evidence="1">
    <location>
        <begin position="29"/>
        <end position="69"/>
    </location>
</feature>
<dbReference type="Proteomes" id="UP001595923">
    <property type="component" value="Unassembled WGS sequence"/>
</dbReference>
<feature type="signal peptide" evidence="2">
    <location>
        <begin position="1"/>
        <end position="27"/>
    </location>
</feature>
<gene>
    <name evidence="3" type="ORF">ACFO4E_02345</name>
</gene>
<evidence type="ECO:0000313" key="4">
    <source>
        <dbReference type="Proteomes" id="UP001595923"/>
    </source>
</evidence>
<sequence>MSYRGHKRHPLLAAVLFALLLPLAACGGQPDDQEPPALNPSSSPELRTFNPTPPVGDEPETTTIRQGQQRTIAGLNIAVLSTSGGEVRFSVNAGPGIDEEAPQNGGGSAGDTVDLDNGYAIAIDEVEDSAEGEAPGAGSGSVTLTITPPGD</sequence>
<evidence type="ECO:0008006" key="5">
    <source>
        <dbReference type="Google" id="ProtNLM"/>
    </source>
</evidence>
<proteinExistence type="predicted"/>
<feature type="chain" id="PRO_5046517115" description="Lipoprotein" evidence="2">
    <location>
        <begin position="28"/>
        <end position="151"/>
    </location>
</feature>
<evidence type="ECO:0000313" key="3">
    <source>
        <dbReference type="EMBL" id="MFC4560691.1"/>
    </source>
</evidence>
<protein>
    <recommendedName>
        <fullName evidence="5">Lipoprotein</fullName>
    </recommendedName>
</protein>
<keyword evidence="4" id="KW-1185">Reference proteome</keyword>
<organism evidence="3 4">
    <name type="scientific">Nocardiopsis mangrovi</name>
    <dbReference type="NCBI Taxonomy" id="1179818"/>
    <lineage>
        <taxon>Bacteria</taxon>
        <taxon>Bacillati</taxon>
        <taxon>Actinomycetota</taxon>
        <taxon>Actinomycetes</taxon>
        <taxon>Streptosporangiales</taxon>
        <taxon>Nocardiopsidaceae</taxon>
        <taxon>Nocardiopsis</taxon>
    </lineage>
</organism>
<keyword evidence="2" id="KW-0732">Signal</keyword>
<evidence type="ECO:0000256" key="2">
    <source>
        <dbReference type="SAM" id="SignalP"/>
    </source>
</evidence>
<feature type="region of interest" description="Disordered" evidence="1">
    <location>
        <begin position="90"/>
        <end position="151"/>
    </location>
</feature>
<evidence type="ECO:0000256" key="1">
    <source>
        <dbReference type="SAM" id="MobiDB-lite"/>
    </source>
</evidence>
<comment type="caution">
    <text evidence="3">The sequence shown here is derived from an EMBL/GenBank/DDBJ whole genome shotgun (WGS) entry which is preliminary data.</text>
</comment>